<accession>A0A3S5AVZ0</accession>
<dbReference type="EMBL" id="CAAALY010082031">
    <property type="protein sequence ID" value="VEL26693.1"/>
    <property type="molecule type" value="Genomic_DNA"/>
</dbReference>
<evidence type="ECO:0000313" key="2">
    <source>
        <dbReference type="EMBL" id="VEL26693.1"/>
    </source>
</evidence>
<sequence length="230" mass="23074">MVTSAPSAFSSSSIGPSLVYASGEPAASQNSTSAHITHAYYVYPNSSASLANLGLAGTPGVGASRLRSSAWRRAGGLSARALPFYPTVTTSEPNTPISEQSETTAAGYLSASQTTVNNSAAAAAAAIAAAFAASTFSTSNGSLHSNIHTIGISSTNSNTSINTSTVLETGNSIFSPAVLSNTATSNSSVRQSIVGPGRPSLITPTANVSPQSFPSGSQSPQRLSPGFHDC</sequence>
<name>A0A3S5AVZ0_9PLAT</name>
<dbReference type="Proteomes" id="UP000784294">
    <property type="component" value="Unassembled WGS sequence"/>
</dbReference>
<reference evidence="2" key="1">
    <citation type="submission" date="2018-11" db="EMBL/GenBank/DDBJ databases">
        <authorList>
            <consortium name="Pathogen Informatics"/>
        </authorList>
    </citation>
    <scope>NUCLEOTIDE SEQUENCE</scope>
</reference>
<organism evidence="2 3">
    <name type="scientific">Protopolystoma xenopodis</name>
    <dbReference type="NCBI Taxonomy" id="117903"/>
    <lineage>
        <taxon>Eukaryota</taxon>
        <taxon>Metazoa</taxon>
        <taxon>Spiralia</taxon>
        <taxon>Lophotrochozoa</taxon>
        <taxon>Platyhelminthes</taxon>
        <taxon>Monogenea</taxon>
        <taxon>Polyopisthocotylea</taxon>
        <taxon>Polystomatidea</taxon>
        <taxon>Polystomatidae</taxon>
        <taxon>Protopolystoma</taxon>
    </lineage>
</organism>
<evidence type="ECO:0000256" key="1">
    <source>
        <dbReference type="SAM" id="MobiDB-lite"/>
    </source>
</evidence>
<feature type="region of interest" description="Disordered" evidence="1">
    <location>
        <begin position="185"/>
        <end position="230"/>
    </location>
</feature>
<gene>
    <name evidence="2" type="ORF">PXEA_LOCUS20133</name>
</gene>
<evidence type="ECO:0000313" key="3">
    <source>
        <dbReference type="Proteomes" id="UP000784294"/>
    </source>
</evidence>
<protein>
    <submittedName>
        <fullName evidence="2">Uncharacterized protein</fullName>
    </submittedName>
</protein>
<dbReference type="AlphaFoldDB" id="A0A3S5AVZ0"/>
<keyword evidence="3" id="KW-1185">Reference proteome</keyword>
<feature type="compositionally biased region" description="Low complexity" evidence="1">
    <location>
        <begin position="209"/>
        <end position="221"/>
    </location>
</feature>
<comment type="caution">
    <text evidence="2">The sequence shown here is derived from an EMBL/GenBank/DDBJ whole genome shotgun (WGS) entry which is preliminary data.</text>
</comment>
<proteinExistence type="predicted"/>